<proteinExistence type="predicted"/>
<name>A0A6J5D6N6_9BURK</name>
<evidence type="ECO:0000313" key="2">
    <source>
        <dbReference type="EMBL" id="CAB3749057.1"/>
    </source>
</evidence>
<dbReference type="InterPro" id="IPR018706">
    <property type="entry name" value="DUF2214_membrane"/>
</dbReference>
<keyword evidence="1" id="KW-0812">Transmembrane</keyword>
<keyword evidence="3" id="KW-1185">Reference proteome</keyword>
<evidence type="ECO:0000313" key="3">
    <source>
        <dbReference type="Proteomes" id="UP000494329"/>
    </source>
</evidence>
<sequence>MEMSLLIRWLLASLHLLGFGLALTAIIARTHALRRCASAQGLAGVFLADNVWGLSALLLIVTGSVRAFGGVEKGASFYMQEPLFHVKMGALVLILLLEIVPMIALIRWRIALRKGISPPLVRVHQFAAIGAVQVALLVVMVFAAAGMARGVGMQGTDW</sequence>
<evidence type="ECO:0000256" key="1">
    <source>
        <dbReference type="SAM" id="Phobius"/>
    </source>
</evidence>
<dbReference type="EMBL" id="CADIKF010000003">
    <property type="protein sequence ID" value="CAB3749057.1"/>
    <property type="molecule type" value="Genomic_DNA"/>
</dbReference>
<feature type="transmembrane region" description="Helical" evidence="1">
    <location>
        <begin position="41"/>
        <end position="68"/>
    </location>
</feature>
<dbReference type="Proteomes" id="UP000494329">
    <property type="component" value="Unassembled WGS sequence"/>
</dbReference>
<organism evidence="2 3">
    <name type="scientific">Paraburkholderia solisilvae</name>
    <dbReference type="NCBI Taxonomy" id="624376"/>
    <lineage>
        <taxon>Bacteria</taxon>
        <taxon>Pseudomonadati</taxon>
        <taxon>Pseudomonadota</taxon>
        <taxon>Betaproteobacteria</taxon>
        <taxon>Burkholderiales</taxon>
        <taxon>Burkholderiaceae</taxon>
        <taxon>Paraburkholderia</taxon>
    </lineage>
</organism>
<feature type="transmembrane region" description="Helical" evidence="1">
    <location>
        <begin position="6"/>
        <end position="29"/>
    </location>
</feature>
<feature type="transmembrane region" description="Helical" evidence="1">
    <location>
        <begin position="126"/>
        <end position="148"/>
    </location>
</feature>
<dbReference type="AlphaFoldDB" id="A0A6J5D6N6"/>
<keyword evidence="1" id="KW-0472">Membrane</keyword>
<reference evidence="2 3" key="1">
    <citation type="submission" date="2020-04" db="EMBL/GenBank/DDBJ databases">
        <authorList>
            <person name="De Canck E."/>
        </authorList>
    </citation>
    <scope>NUCLEOTIDE SEQUENCE [LARGE SCALE GENOMIC DNA]</scope>
    <source>
        <strain evidence="2 3">LMG 29739</strain>
    </source>
</reference>
<evidence type="ECO:0008006" key="4">
    <source>
        <dbReference type="Google" id="ProtNLM"/>
    </source>
</evidence>
<feature type="transmembrane region" description="Helical" evidence="1">
    <location>
        <begin position="88"/>
        <end position="106"/>
    </location>
</feature>
<gene>
    <name evidence="2" type="ORF">LMG29739_00683</name>
</gene>
<keyword evidence="1" id="KW-1133">Transmembrane helix</keyword>
<protein>
    <recommendedName>
        <fullName evidence="4">DUF2214 family protein</fullName>
    </recommendedName>
</protein>
<accession>A0A6J5D6N6</accession>
<dbReference type="Pfam" id="PF09980">
    <property type="entry name" value="DUF2214"/>
    <property type="match status" value="1"/>
</dbReference>